<evidence type="ECO:0000313" key="1">
    <source>
        <dbReference type="EMBL" id="ONI44134.1"/>
    </source>
</evidence>
<keyword evidence="2" id="KW-1185">Reference proteome</keyword>
<evidence type="ECO:0000313" key="2">
    <source>
        <dbReference type="Proteomes" id="UP000188637"/>
    </source>
</evidence>
<organism evidence="1 2">
    <name type="scientific">Candidatus Epulonipiscium fishelsonii</name>
    <dbReference type="NCBI Taxonomy" id="77094"/>
    <lineage>
        <taxon>Bacteria</taxon>
        <taxon>Bacillati</taxon>
        <taxon>Bacillota</taxon>
        <taxon>Clostridia</taxon>
        <taxon>Lachnospirales</taxon>
        <taxon>Lachnospiraceae</taxon>
        <taxon>Candidatus Epulonipiscium</taxon>
    </lineage>
</organism>
<dbReference type="EMBL" id="LJHD01000120">
    <property type="protein sequence ID" value="ONI44134.1"/>
    <property type="molecule type" value="Genomic_DNA"/>
</dbReference>
<comment type="caution">
    <text evidence="1">The sequence shown here is derived from an EMBL/GenBank/DDBJ whole genome shotgun (WGS) entry which is preliminary data.</text>
</comment>
<name>A0ACC8XHQ8_9FIRM</name>
<protein>
    <submittedName>
        <fullName evidence="1">Uncharacterized protein</fullName>
    </submittedName>
</protein>
<dbReference type="Proteomes" id="UP000188637">
    <property type="component" value="Unassembled WGS sequence"/>
</dbReference>
<feature type="non-terminal residue" evidence="1">
    <location>
        <position position="269"/>
    </location>
</feature>
<sequence>MKWHTINYLFGEGFKGFWKNRMMAVASIATIMLCLIILGISYSIVTNVEYIMVQIEQQMGITAYISDEYTPENIKQIYQQIQEIPNVIEVSYITSDDALKSFAGNDLALYDKFKNDNPLPASFEIEVNKIENQAEVVSILKAVDGLDVRFLESETATFFQLNQSVQIFSGVIIVALIGIALLLITNTIKLTVYVRKKEIGIMKYIGATDTFIRVPFLIEGLSIGILGGALPIAVVYNLYNWAEKMLRPNLSQIFSGIQLRTSMSITMEL</sequence>
<reference evidence="1" key="1">
    <citation type="submission" date="2016-08" db="EMBL/GenBank/DDBJ databases">
        <authorList>
            <person name="Ngugi D.K."/>
            <person name="Miyake S."/>
            <person name="Stingl U."/>
        </authorList>
    </citation>
    <scope>NUCLEOTIDE SEQUENCE</scope>
    <source>
        <strain evidence="1">SCG-D08WGA-EpuloA1</strain>
    </source>
</reference>
<accession>A0ACC8XHQ8</accession>
<gene>
    <name evidence="1" type="ORF">AN640_05825</name>
</gene>
<proteinExistence type="predicted"/>